<accession>A0ACD5W5I6</accession>
<protein>
    <submittedName>
        <fullName evidence="1">Uncharacterized protein</fullName>
    </submittedName>
</protein>
<reference evidence="1" key="1">
    <citation type="submission" date="2021-05" db="EMBL/GenBank/DDBJ databases">
        <authorList>
            <person name="Scholz U."/>
            <person name="Mascher M."/>
            <person name="Fiebig A."/>
        </authorList>
    </citation>
    <scope>NUCLEOTIDE SEQUENCE [LARGE SCALE GENOMIC DNA]</scope>
</reference>
<proteinExistence type="predicted"/>
<reference evidence="1" key="2">
    <citation type="submission" date="2025-09" db="UniProtKB">
        <authorList>
            <consortium name="EnsemblPlants"/>
        </authorList>
    </citation>
    <scope>IDENTIFICATION</scope>
</reference>
<sequence>MASSGSGSSSSSKHLTMKLLVDRRTQRVVYAEAGKDVVDFLFNLLTLPIGTVVKLLTRDSMSMVGCVAKLYRSVEKLKDDYICHDDVKSAKHALLRPTGGSHGGELPLLPVAPSSSSSGRRYMNRSGFVEGIVTYTVTDNLKVTPMSIISGMNKLNTSRIRDFGSLREKTVRIGYNEGLQILKASLQSKTVLTDVFLATSSRRG</sequence>
<organism evidence="1 2">
    <name type="scientific">Avena sativa</name>
    <name type="common">Oat</name>
    <dbReference type="NCBI Taxonomy" id="4498"/>
    <lineage>
        <taxon>Eukaryota</taxon>
        <taxon>Viridiplantae</taxon>
        <taxon>Streptophyta</taxon>
        <taxon>Embryophyta</taxon>
        <taxon>Tracheophyta</taxon>
        <taxon>Spermatophyta</taxon>
        <taxon>Magnoliopsida</taxon>
        <taxon>Liliopsida</taxon>
        <taxon>Poales</taxon>
        <taxon>Poaceae</taxon>
        <taxon>BOP clade</taxon>
        <taxon>Pooideae</taxon>
        <taxon>Poodae</taxon>
        <taxon>Poeae</taxon>
        <taxon>Poeae Chloroplast Group 1 (Aveneae type)</taxon>
        <taxon>Aveninae</taxon>
        <taxon>Avena</taxon>
    </lineage>
</organism>
<dbReference type="Proteomes" id="UP001732700">
    <property type="component" value="Chromosome 3D"/>
</dbReference>
<keyword evidence="2" id="KW-1185">Reference proteome</keyword>
<dbReference type="EnsemblPlants" id="AVESA.00010b.r2.3DG0556580.1">
    <property type="protein sequence ID" value="AVESA.00010b.r2.3DG0556580.1.CDS"/>
    <property type="gene ID" value="AVESA.00010b.r2.3DG0556580"/>
</dbReference>
<evidence type="ECO:0000313" key="2">
    <source>
        <dbReference type="Proteomes" id="UP001732700"/>
    </source>
</evidence>
<evidence type="ECO:0000313" key="1">
    <source>
        <dbReference type="EnsemblPlants" id="AVESA.00010b.r2.3DG0556580.1.CDS"/>
    </source>
</evidence>
<name>A0ACD5W5I6_AVESA</name>